<dbReference type="InterPro" id="IPR051043">
    <property type="entry name" value="Sulfatase_Mod_Factor_Kinase"/>
</dbReference>
<dbReference type="EMBL" id="JRYO01000133">
    <property type="protein sequence ID" value="KHE92439.1"/>
    <property type="molecule type" value="Genomic_DNA"/>
</dbReference>
<proteinExistence type="predicted"/>
<protein>
    <recommendedName>
        <fullName evidence="2">Sulfatase-modifying factor enzyme-like domain-containing protein</fullName>
    </recommendedName>
</protein>
<dbReference type="eggNOG" id="COG1262">
    <property type="taxonomic scope" value="Bacteria"/>
</dbReference>
<dbReference type="PANTHER" id="PTHR23150:SF19">
    <property type="entry name" value="FORMYLGLYCINE-GENERATING ENZYME"/>
    <property type="match status" value="1"/>
</dbReference>
<sequence>MIIKRNEKHNIPEEMVLVPEGQFLMGSTDDDVKKMLELDSNVEASRFDVEIPQREVYLGAYLIDKYPVTNAEYKKFIESGGYKQRDYWSKAGWDYVLQIKPLDGDNLNSAMDGEDDCPVVNISWYEAEAFAKYMGKRLPTEAEWEKAARGTDGRVYPWGNEFDKTKINCAESKIEGTTPVTKCPQGQSFYGCFDMAGNVWEWTADWFDSQYYRHSTDKDPQGPDKAEDKPFFGRPEEVGTSIYELEPATAGSSTLSDCKVLRGGSWSGGGVIHIRCANRDYDEPDYRNETIGFRCAKSLI</sequence>
<reference evidence="3 4" key="1">
    <citation type="submission" date="2014-10" db="EMBL/GenBank/DDBJ databases">
        <title>Draft genome of anammox bacterium scalindua brodae, obtained using differential coverage binning of sequence data from two enrichment reactors.</title>
        <authorList>
            <person name="Speth D.R."/>
            <person name="Russ L."/>
            <person name="Kartal B."/>
            <person name="Op den Camp H.J."/>
            <person name="Dutilh B.E."/>
            <person name="Jetten M.S."/>
        </authorList>
    </citation>
    <scope>NUCLEOTIDE SEQUENCE [LARGE SCALE GENOMIC DNA]</scope>
    <source>
        <strain evidence="3">RU1</strain>
    </source>
</reference>
<gene>
    <name evidence="3" type="ORF">SCABRO_01812</name>
</gene>
<accession>A0A0B0EIN3</accession>
<evidence type="ECO:0000313" key="4">
    <source>
        <dbReference type="Proteomes" id="UP000030652"/>
    </source>
</evidence>
<dbReference type="Proteomes" id="UP000030652">
    <property type="component" value="Unassembled WGS sequence"/>
</dbReference>
<dbReference type="PANTHER" id="PTHR23150">
    <property type="entry name" value="SULFATASE MODIFYING FACTOR 1, 2"/>
    <property type="match status" value="1"/>
</dbReference>
<dbReference type="InterPro" id="IPR042095">
    <property type="entry name" value="SUMF_sf"/>
</dbReference>
<feature type="domain" description="Sulfatase-modifying factor enzyme-like" evidence="2">
    <location>
        <begin position="13"/>
        <end position="226"/>
    </location>
</feature>
<feature type="region of interest" description="Disordered" evidence="1">
    <location>
        <begin position="214"/>
        <end position="233"/>
    </location>
</feature>
<dbReference type="SUPFAM" id="SSF56436">
    <property type="entry name" value="C-type lectin-like"/>
    <property type="match status" value="1"/>
</dbReference>
<organism evidence="3 4">
    <name type="scientific">Candidatus Scalindua brodae</name>
    <dbReference type="NCBI Taxonomy" id="237368"/>
    <lineage>
        <taxon>Bacteria</taxon>
        <taxon>Pseudomonadati</taxon>
        <taxon>Planctomycetota</taxon>
        <taxon>Candidatus Brocadiia</taxon>
        <taxon>Candidatus Brocadiales</taxon>
        <taxon>Candidatus Scalinduaceae</taxon>
        <taxon>Candidatus Scalindua</taxon>
    </lineage>
</organism>
<dbReference type="Gene3D" id="3.90.1580.10">
    <property type="entry name" value="paralog of FGE (formylglycine-generating enzyme)"/>
    <property type="match status" value="1"/>
</dbReference>
<dbReference type="Pfam" id="PF03781">
    <property type="entry name" value="FGE-sulfatase"/>
    <property type="match status" value="2"/>
</dbReference>
<evidence type="ECO:0000313" key="3">
    <source>
        <dbReference type="EMBL" id="KHE92439.1"/>
    </source>
</evidence>
<evidence type="ECO:0000259" key="2">
    <source>
        <dbReference type="Pfam" id="PF03781"/>
    </source>
</evidence>
<name>A0A0B0EIN3_9BACT</name>
<dbReference type="InterPro" id="IPR005532">
    <property type="entry name" value="SUMF_dom"/>
</dbReference>
<dbReference type="InterPro" id="IPR016187">
    <property type="entry name" value="CTDL_fold"/>
</dbReference>
<comment type="caution">
    <text evidence="3">The sequence shown here is derived from an EMBL/GenBank/DDBJ whole genome shotgun (WGS) entry which is preliminary data.</text>
</comment>
<feature type="domain" description="Sulfatase-modifying factor enzyme-like" evidence="2">
    <location>
        <begin position="256"/>
        <end position="297"/>
    </location>
</feature>
<evidence type="ECO:0000256" key="1">
    <source>
        <dbReference type="SAM" id="MobiDB-lite"/>
    </source>
</evidence>
<dbReference type="AlphaFoldDB" id="A0A0B0EIN3"/>
<dbReference type="GO" id="GO:0120147">
    <property type="term" value="F:formylglycine-generating oxidase activity"/>
    <property type="evidence" value="ECO:0007669"/>
    <property type="project" value="TreeGrafter"/>
</dbReference>